<keyword evidence="2" id="KW-0732">Signal</keyword>
<dbReference type="PANTHER" id="PTHR30483:SF6">
    <property type="entry name" value="PERIPLASMIC BINDING PROTEIN OF ABC TRANSPORTER FOR NATURAL AMINO ACIDS"/>
    <property type="match status" value="1"/>
</dbReference>
<reference evidence="4 5" key="1">
    <citation type="submission" date="2017-05" db="EMBL/GenBank/DDBJ databases">
        <authorList>
            <person name="Varghese N."/>
            <person name="Submissions S."/>
        </authorList>
    </citation>
    <scope>NUCLEOTIDE SEQUENCE [LARGE SCALE GENOMIC DNA]</scope>
    <source>
        <strain evidence="4 5">DSM 21985</strain>
    </source>
</reference>
<dbReference type="InterPro" id="IPR051010">
    <property type="entry name" value="BCAA_transport"/>
</dbReference>
<dbReference type="Pfam" id="PF13458">
    <property type="entry name" value="Peripla_BP_6"/>
    <property type="match status" value="1"/>
</dbReference>
<dbReference type="InterPro" id="IPR028082">
    <property type="entry name" value="Peripla_BP_I"/>
</dbReference>
<dbReference type="InterPro" id="IPR028081">
    <property type="entry name" value="Leu-bd"/>
</dbReference>
<evidence type="ECO:0000259" key="3">
    <source>
        <dbReference type="Pfam" id="PF13458"/>
    </source>
</evidence>
<dbReference type="AlphaFoldDB" id="A0A521CL75"/>
<evidence type="ECO:0000313" key="5">
    <source>
        <dbReference type="Proteomes" id="UP000317557"/>
    </source>
</evidence>
<dbReference type="RefSeq" id="WP_142454038.1">
    <property type="nucleotide sequence ID" value="NZ_FXTP01000006.1"/>
</dbReference>
<organism evidence="4 5">
    <name type="scientific">Gracilimonas mengyeensis</name>
    <dbReference type="NCBI Taxonomy" id="1302730"/>
    <lineage>
        <taxon>Bacteria</taxon>
        <taxon>Pseudomonadati</taxon>
        <taxon>Balneolota</taxon>
        <taxon>Balneolia</taxon>
        <taxon>Balneolales</taxon>
        <taxon>Balneolaceae</taxon>
        <taxon>Gracilimonas</taxon>
    </lineage>
</organism>
<comment type="similarity">
    <text evidence="1">Belongs to the leucine-binding protein family.</text>
</comment>
<dbReference type="PANTHER" id="PTHR30483">
    <property type="entry name" value="LEUCINE-SPECIFIC-BINDING PROTEIN"/>
    <property type="match status" value="1"/>
</dbReference>
<dbReference type="OrthoDB" id="947273at2"/>
<sequence>MFFNTDNNTIKIGFLNPHSSYYPYYAQHLLTGFFLGMGKDPGSQKEIQFVPHYTDTGSSSKTKEGVKKLLNFDRVDMISGLISYSVLPEIVPLLESREKLGFFFDSGEYIPYFDYLSPNTFFSSNQLWQSEYALGQWARKEYGEGGLIVMPLLESGYHLHSAFQTGFTMGGGGQILLSVLPFDQQNPHNLDMDKVFREIKKKAPPFVHAIFTGDGGTEFFKRWVDEGLNKQIPLIVAENMIYDEWLQDVAGLDIECYSSLLYDPAKSSMQNRMFKNQFQQTTGQQVNIFALLGYEGGLAFKELYGELKKRNWAKVKSLLQTEHIKGPRGERNFYPDSGFVLPEVNISKVKVGRAKVDKQVIGQGKRLAYNNLIFDDIRKSIPSGWQNPLFCV</sequence>
<evidence type="ECO:0000256" key="2">
    <source>
        <dbReference type="ARBA" id="ARBA00022729"/>
    </source>
</evidence>
<gene>
    <name evidence="4" type="ORF">SAMN06265219_1062</name>
</gene>
<protein>
    <submittedName>
        <fullName evidence="4">Amino acid/amide ABC transporter substrate-binding protein, HAAT family</fullName>
    </submittedName>
</protein>
<feature type="domain" description="Leucine-binding protein" evidence="3">
    <location>
        <begin position="9"/>
        <end position="350"/>
    </location>
</feature>
<keyword evidence="5" id="KW-1185">Reference proteome</keyword>
<dbReference type="Proteomes" id="UP000317557">
    <property type="component" value="Unassembled WGS sequence"/>
</dbReference>
<name>A0A521CL75_9BACT</name>
<evidence type="ECO:0000256" key="1">
    <source>
        <dbReference type="ARBA" id="ARBA00010062"/>
    </source>
</evidence>
<dbReference type="EMBL" id="FXTP01000006">
    <property type="protein sequence ID" value="SMO60178.1"/>
    <property type="molecule type" value="Genomic_DNA"/>
</dbReference>
<evidence type="ECO:0000313" key="4">
    <source>
        <dbReference type="EMBL" id="SMO60178.1"/>
    </source>
</evidence>
<accession>A0A521CL75</accession>
<dbReference type="Gene3D" id="3.40.50.2300">
    <property type="match status" value="2"/>
</dbReference>
<dbReference type="SUPFAM" id="SSF53822">
    <property type="entry name" value="Periplasmic binding protein-like I"/>
    <property type="match status" value="1"/>
</dbReference>
<proteinExistence type="inferred from homology"/>